<protein>
    <submittedName>
        <fullName evidence="2">Down syndrome cell adhesion molecule</fullName>
    </submittedName>
</protein>
<dbReference type="AlphaFoldDB" id="A0AAV4QG28"/>
<organism evidence="2 3">
    <name type="scientific">Caerostris extrusa</name>
    <name type="common">Bark spider</name>
    <name type="synonym">Caerostris bankana</name>
    <dbReference type="NCBI Taxonomy" id="172846"/>
    <lineage>
        <taxon>Eukaryota</taxon>
        <taxon>Metazoa</taxon>
        <taxon>Ecdysozoa</taxon>
        <taxon>Arthropoda</taxon>
        <taxon>Chelicerata</taxon>
        <taxon>Arachnida</taxon>
        <taxon>Araneae</taxon>
        <taxon>Araneomorphae</taxon>
        <taxon>Entelegynae</taxon>
        <taxon>Araneoidea</taxon>
        <taxon>Araneidae</taxon>
        <taxon>Caerostris</taxon>
    </lineage>
</organism>
<gene>
    <name evidence="2" type="primary">DSCAM_22</name>
    <name evidence="2" type="ORF">CEXT_337631</name>
</gene>
<proteinExistence type="predicted"/>
<reference evidence="2 3" key="1">
    <citation type="submission" date="2021-06" db="EMBL/GenBank/DDBJ databases">
        <title>Caerostris extrusa draft genome.</title>
        <authorList>
            <person name="Kono N."/>
            <person name="Arakawa K."/>
        </authorList>
    </citation>
    <scope>NUCLEOTIDE SEQUENCE [LARGE SCALE GENOMIC DNA]</scope>
</reference>
<keyword evidence="1" id="KW-0812">Transmembrane</keyword>
<feature type="transmembrane region" description="Helical" evidence="1">
    <location>
        <begin position="37"/>
        <end position="60"/>
    </location>
</feature>
<sequence>MDTLQFVRWLIHRTSRPPPVLSNRRSSKYLLLDNYKIHWIAFCVFMCFREVSLTSLYYVFRKVRIQQFHFPPNVKERTQSASDVWSAGRRYARSFHMAEEWRISGFQ</sequence>
<dbReference type="Proteomes" id="UP001054945">
    <property type="component" value="Unassembled WGS sequence"/>
</dbReference>
<name>A0AAV4QG28_CAEEX</name>
<keyword evidence="3" id="KW-1185">Reference proteome</keyword>
<keyword evidence="1" id="KW-1133">Transmembrane helix</keyword>
<evidence type="ECO:0000256" key="1">
    <source>
        <dbReference type="SAM" id="Phobius"/>
    </source>
</evidence>
<comment type="caution">
    <text evidence="2">The sequence shown here is derived from an EMBL/GenBank/DDBJ whole genome shotgun (WGS) entry which is preliminary data.</text>
</comment>
<evidence type="ECO:0000313" key="3">
    <source>
        <dbReference type="Proteomes" id="UP001054945"/>
    </source>
</evidence>
<evidence type="ECO:0000313" key="2">
    <source>
        <dbReference type="EMBL" id="GIY09023.1"/>
    </source>
</evidence>
<keyword evidence="1" id="KW-0472">Membrane</keyword>
<dbReference type="EMBL" id="BPLR01006326">
    <property type="protein sequence ID" value="GIY09023.1"/>
    <property type="molecule type" value="Genomic_DNA"/>
</dbReference>
<accession>A0AAV4QG28</accession>